<name>A0ABQ4PZC5_9BURK</name>
<proteinExistence type="predicted"/>
<accession>A0ABQ4PZC5</accession>
<gene>
    <name evidence="2" type="ORF">NCCP691_02650</name>
</gene>
<comment type="caution">
    <text evidence="2">The sequence shown here is derived from an EMBL/GenBank/DDBJ whole genome shotgun (WGS) entry which is preliminary data.</text>
</comment>
<reference evidence="2 3" key="1">
    <citation type="journal article" date="2022" name="Int. J. Syst. Evol. Microbiol.">
        <title>Noviherbaspirillum aridicola sp. nov., isolated from an arid soil in Pakistan.</title>
        <authorList>
            <person name="Khan I.U."/>
            <person name="Saqib M."/>
            <person name="Amin A."/>
            <person name="Hussain F."/>
            <person name="Li L."/>
            <person name="Liu Y.H."/>
            <person name="Fang B.Z."/>
            <person name="Ahmed I."/>
            <person name="Li W.J."/>
        </authorList>
    </citation>
    <scope>NUCLEOTIDE SEQUENCE [LARGE SCALE GENOMIC DNA]</scope>
    <source>
        <strain evidence="2 3">NCCP-691</strain>
    </source>
</reference>
<dbReference type="PANTHER" id="PTHR34227:SF1">
    <property type="entry name" value="DIMETHYL SULFOXIDE REDUCTASE CHAPERONE-RELATED"/>
    <property type="match status" value="1"/>
</dbReference>
<dbReference type="InterPro" id="IPR020945">
    <property type="entry name" value="DMSO/NO3_reduct_chaperone"/>
</dbReference>
<dbReference type="PANTHER" id="PTHR34227">
    <property type="entry name" value="CHAPERONE PROTEIN YCDY"/>
    <property type="match status" value="1"/>
</dbReference>
<evidence type="ECO:0000313" key="2">
    <source>
        <dbReference type="EMBL" id="GIZ50251.1"/>
    </source>
</evidence>
<dbReference type="InterPro" id="IPR050289">
    <property type="entry name" value="TorD/DmsD_chaperones"/>
</dbReference>
<organism evidence="2 3">
    <name type="scientific">Noviherbaspirillum aridicola</name>
    <dbReference type="NCBI Taxonomy" id="2849687"/>
    <lineage>
        <taxon>Bacteria</taxon>
        <taxon>Pseudomonadati</taxon>
        <taxon>Pseudomonadota</taxon>
        <taxon>Betaproteobacteria</taxon>
        <taxon>Burkholderiales</taxon>
        <taxon>Oxalobacteraceae</taxon>
        <taxon>Noviherbaspirillum</taxon>
    </lineage>
</organism>
<keyword evidence="1" id="KW-0143">Chaperone</keyword>
<evidence type="ECO:0000313" key="3">
    <source>
        <dbReference type="Proteomes" id="UP000887222"/>
    </source>
</evidence>
<dbReference type="Proteomes" id="UP000887222">
    <property type="component" value="Unassembled WGS sequence"/>
</dbReference>
<dbReference type="InterPro" id="IPR036411">
    <property type="entry name" value="TorD-like_sf"/>
</dbReference>
<evidence type="ECO:0000256" key="1">
    <source>
        <dbReference type="ARBA" id="ARBA00023186"/>
    </source>
</evidence>
<sequence>MPRPLTEEDQARADMYALVATLLLKPPAPSLLAALAAADSLPARGAGHPLDQAWEALVSAAGTMDADAAREEFDALFIGIGTPLLNPYGSRYLTGFMMEKPLAQLRGDLHALGLARVPGVAESEDHLGALCETMRVLIAGAPGALPRPLSTQKTFFVRHVSPWYGRCLDDLCHAAPARFYRCVGGYAQAFLDLEREAFSIDDEDASSEPIHAETEGSLE</sequence>
<dbReference type="Gene3D" id="1.10.3480.10">
    <property type="entry name" value="TorD-like"/>
    <property type="match status" value="1"/>
</dbReference>
<dbReference type="Pfam" id="PF02613">
    <property type="entry name" value="Nitrate_red_del"/>
    <property type="match status" value="1"/>
</dbReference>
<protein>
    <submittedName>
        <fullName evidence="2">TorD family cytoplasmic chaperone</fullName>
    </submittedName>
</protein>
<dbReference type="SUPFAM" id="SSF89155">
    <property type="entry name" value="TorD-like"/>
    <property type="match status" value="1"/>
</dbReference>
<keyword evidence="3" id="KW-1185">Reference proteome</keyword>
<dbReference type="EMBL" id="BPMK01000001">
    <property type="protein sequence ID" value="GIZ50251.1"/>
    <property type="molecule type" value="Genomic_DNA"/>
</dbReference>